<gene>
    <name evidence="1" type="ORF">F6X53_25000</name>
</gene>
<keyword evidence="2" id="KW-1185">Reference proteome</keyword>
<accession>A0A6L3STP0</accession>
<name>A0A6L3STP0_9HYPH</name>
<dbReference type="Proteomes" id="UP000474159">
    <property type="component" value="Unassembled WGS sequence"/>
</dbReference>
<evidence type="ECO:0000313" key="1">
    <source>
        <dbReference type="EMBL" id="KAB1075425.1"/>
    </source>
</evidence>
<dbReference type="AlphaFoldDB" id="A0A6L3STP0"/>
<proteinExistence type="predicted"/>
<dbReference type="RefSeq" id="WP_151003418.1">
    <property type="nucleotide sequence ID" value="NZ_BPQY01000036.1"/>
</dbReference>
<reference evidence="1 2" key="1">
    <citation type="submission" date="2019-09" db="EMBL/GenBank/DDBJ databases">
        <title>YIM 48816 draft genome.</title>
        <authorList>
            <person name="Jiang L."/>
        </authorList>
    </citation>
    <scope>NUCLEOTIDE SEQUENCE [LARGE SCALE GENOMIC DNA]</scope>
    <source>
        <strain evidence="1 2">YIM 48816</strain>
    </source>
</reference>
<sequence length="87" mass="9131">MAAPRPRTVADTGVRLLIDEVGKGAALAAVVRNILWMHDHDGMRIGASSAGSETYLVKSLRARLADLEACDPDLAPPAIIQPARSAA</sequence>
<dbReference type="EMBL" id="VZZK01000034">
    <property type="protein sequence ID" value="KAB1075425.1"/>
    <property type="molecule type" value="Genomic_DNA"/>
</dbReference>
<evidence type="ECO:0000313" key="2">
    <source>
        <dbReference type="Proteomes" id="UP000474159"/>
    </source>
</evidence>
<organism evidence="1 2">
    <name type="scientific">Methylobacterium soli</name>
    <dbReference type="NCBI Taxonomy" id="553447"/>
    <lineage>
        <taxon>Bacteria</taxon>
        <taxon>Pseudomonadati</taxon>
        <taxon>Pseudomonadota</taxon>
        <taxon>Alphaproteobacteria</taxon>
        <taxon>Hyphomicrobiales</taxon>
        <taxon>Methylobacteriaceae</taxon>
        <taxon>Methylobacterium</taxon>
    </lineage>
</organism>
<comment type="caution">
    <text evidence="1">The sequence shown here is derived from an EMBL/GenBank/DDBJ whole genome shotgun (WGS) entry which is preliminary data.</text>
</comment>
<protein>
    <submittedName>
        <fullName evidence="1">Uncharacterized protein</fullName>
    </submittedName>
</protein>